<feature type="compositionally biased region" description="Basic and acidic residues" evidence="2">
    <location>
        <begin position="234"/>
        <end position="249"/>
    </location>
</feature>
<sequence>MYNNGNGGGNNGNNGGNGNNGNGGGWGGRSNGPQCYKCGKYGHIARECWMKKGRPAQQDDEVHLFVRDLMKEREEKRKREEEEEKQRLKVEKERKRELDLARRTEEMRLQLQAEIAEKWRKQQEEAAEKIKAVNATVVEGKGPKSPKSPKTLPKSKSIRRSKEKRNDTKTRRRKMEVRRLVVTSSSSETDEDSSMDSDGSTDSDRGALKIIKKLREAKKKNKGKKSKANTVRTNKKDPPRTWEKGECSKRSYTPVSTLGDDAEPKTPLTKGYKGIAAGCSQEAMVDYTLSVMKQLSSKKVSELKEMCEKHSIKPAKKDEMVRGLVRKQTEVAYDGFFTTLLAKKTTSMRIGEEKPRTQRTPEEVVKSRIITRGKAKMTETPRVVLRSATSGGSTHESAPESD</sequence>
<keyword evidence="1" id="KW-0863">Zinc-finger</keyword>
<feature type="region of interest" description="Disordered" evidence="2">
    <location>
        <begin position="133"/>
        <end position="270"/>
    </location>
</feature>
<feature type="compositionally biased region" description="Basic and acidic residues" evidence="2">
    <location>
        <begin position="350"/>
        <end position="366"/>
    </location>
</feature>
<dbReference type="STRING" id="69332.A0A388K3S6"/>
<accession>A0A388K3S6</accession>
<feature type="compositionally biased region" description="Acidic residues" evidence="2">
    <location>
        <begin position="188"/>
        <end position="201"/>
    </location>
</feature>
<keyword evidence="1" id="KW-0479">Metal-binding</keyword>
<name>A0A388K3S6_CHABU</name>
<dbReference type="GO" id="GO:0008270">
    <property type="term" value="F:zinc ion binding"/>
    <property type="evidence" value="ECO:0007669"/>
    <property type="project" value="UniProtKB-KW"/>
</dbReference>
<dbReference type="SMART" id="SM00343">
    <property type="entry name" value="ZnF_C2HC"/>
    <property type="match status" value="1"/>
</dbReference>
<keyword evidence="1" id="KW-0862">Zinc</keyword>
<dbReference type="InterPro" id="IPR001878">
    <property type="entry name" value="Znf_CCHC"/>
</dbReference>
<dbReference type="Proteomes" id="UP000265515">
    <property type="component" value="Unassembled WGS sequence"/>
</dbReference>
<feature type="region of interest" description="Disordered" evidence="2">
    <location>
        <begin position="73"/>
        <end position="98"/>
    </location>
</feature>
<feature type="compositionally biased region" description="Basic residues" evidence="2">
    <location>
        <begin position="210"/>
        <end position="227"/>
    </location>
</feature>
<evidence type="ECO:0000259" key="3">
    <source>
        <dbReference type="PROSITE" id="PS50158"/>
    </source>
</evidence>
<dbReference type="Pfam" id="PF00098">
    <property type="entry name" value="zf-CCHC"/>
    <property type="match status" value="1"/>
</dbReference>
<organism evidence="4 5">
    <name type="scientific">Chara braunii</name>
    <name type="common">Braun's stonewort</name>
    <dbReference type="NCBI Taxonomy" id="69332"/>
    <lineage>
        <taxon>Eukaryota</taxon>
        <taxon>Viridiplantae</taxon>
        <taxon>Streptophyta</taxon>
        <taxon>Charophyceae</taxon>
        <taxon>Charales</taxon>
        <taxon>Characeae</taxon>
        <taxon>Chara</taxon>
    </lineage>
</organism>
<feature type="compositionally biased region" description="Polar residues" evidence="2">
    <location>
        <begin position="387"/>
        <end position="396"/>
    </location>
</feature>
<feature type="region of interest" description="Disordered" evidence="2">
    <location>
        <begin position="347"/>
        <end position="402"/>
    </location>
</feature>
<dbReference type="AlphaFoldDB" id="A0A388K3S6"/>
<evidence type="ECO:0000256" key="2">
    <source>
        <dbReference type="SAM" id="MobiDB-lite"/>
    </source>
</evidence>
<dbReference type="InterPro" id="IPR036875">
    <property type="entry name" value="Znf_CCHC_sf"/>
</dbReference>
<keyword evidence="5" id="KW-1185">Reference proteome</keyword>
<proteinExistence type="predicted"/>
<evidence type="ECO:0000313" key="5">
    <source>
        <dbReference type="Proteomes" id="UP000265515"/>
    </source>
</evidence>
<feature type="domain" description="CCHC-type" evidence="3">
    <location>
        <begin position="35"/>
        <end position="48"/>
    </location>
</feature>
<evidence type="ECO:0000313" key="4">
    <source>
        <dbReference type="EMBL" id="GBG64712.1"/>
    </source>
</evidence>
<dbReference type="Gramene" id="GBG64712">
    <property type="protein sequence ID" value="GBG64712"/>
    <property type="gene ID" value="CBR_g46255"/>
</dbReference>
<feature type="compositionally biased region" description="Low complexity" evidence="2">
    <location>
        <begin position="143"/>
        <end position="155"/>
    </location>
</feature>
<dbReference type="PROSITE" id="PS50158">
    <property type="entry name" value="ZF_CCHC"/>
    <property type="match status" value="1"/>
</dbReference>
<dbReference type="EMBL" id="BFEA01000053">
    <property type="protein sequence ID" value="GBG64712.1"/>
    <property type="molecule type" value="Genomic_DNA"/>
</dbReference>
<dbReference type="GO" id="GO:0003676">
    <property type="term" value="F:nucleic acid binding"/>
    <property type="evidence" value="ECO:0007669"/>
    <property type="project" value="InterPro"/>
</dbReference>
<dbReference type="SUPFAM" id="SSF57756">
    <property type="entry name" value="Retrovirus zinc finger-like domains"/>
    <property type="match status" value="1"/>
</dbReference>
<evidence type="ECO:0000256" key="1">
    <source>
        <dbReference type="PROSITE-ProRule" id="PRU00047"/>
    </source>
</evidence>
<dbReference type="Gene3D" id="4.10.60.10">
    <property type="entry name" value="Zinc finger, CCHC-type"/>
    <property type="match status" value="1"/>
</dbReference>
<protein>
    <recommendedName>
        <fullName evidence="3">CCHC-type domain-containing protein</fullName>
    </recommendedName>
</protein>
<comment type="caution">
    <text evidence="4">The sequence shown here is derived from an EMBL/GenBank/DDBJ whole genome shotgun (WGS) entry which is preliminary data.</text>
</comment>
<reference evidence="4 5" key="1">
    <citation type="journal article" date="2018" name="Cell">
        <title>The Chara Genome: Secondary Complexity and Implications for Plant Terrestrialization.</title>
        <authorList>
            <person name="Nishiyama T."/>
            <person name="Sakayama H."/>
            <person name="Vries J.D."/>
            <person name="Buschmann H."/>
            <person name="Saint-Marcoux D."/>
            <person name="Ullrich K.K."/>
            <person name="Haas F.B."/>
            <person name="Vanderstraeten L."/>
            <person name="Becker D."/>
            <person name="Lang D."/>
            <person name="Vosolsobe S."/>
            <person name="Rombauts S."/>
            <person name="Wilhelmsson P.K.I."/>
            <person name="Janitza P."/>
            <person name="Kern R."/>
            <person name="Heyl A."/>
            <person name="Rumpler F."/>
            <person name="Villalobos L.I.A.C."/>
            <person name="Clay J.M."/>
            <person name="Skokan R."/>
            <person name="Toyoda A."/>
            <person name="Suzuki Y."/>
            <person name="Kagoshima H."/>
            <person name="Schijlen E."/>
            <person name="Tajeshwar N."/>
            <person name="Catarino B."/>
            <person name="Hetherington A.J."/>
            <person name="Saltykova A."/>
            <person name="Bonnot C."/>
            <person name="Breuninger H."/>
            <person name="Symeonidi A."/>
            <person name="Radhakrishnan G.V."/>
            <person name="Van Nieuwerburgh F."/>
            <person name="Deforce D."/>
            <person name="Chang C."/>
            <person name="Karol K.G."/>
            <person name="Hedrich R."/>
            <person name="Ulvskov P."/>
            <person name="Glockner G."/>
            <person name="Delwiche C.F."/>
            <person name="Petrasek J."/>
            <person name="Van de Peer Y."/>
            <person name="Friml J."/>
            <person name="Beilby M."/>
            <person name="Dolan L."/>
            <person name="Kohara Y."/>
            <person name="Sugano S."/>
            <person name="Fujiyama A."/>
            <person name="Delaux P.-M."/>
            <person name="Quint M."/>
            <person name="TheiBen G."/>
            <person name="Hagemann M."/>
            <person name="Harholt J."/>
            <person name="Dunand C."/>
            <person name="Zachgo S."/>
            <person name="Langdale J."/>
            <person name="Maumus F."/>
            <person name="Straeten D.V.D."/>
            <person name="Gould S.B."/>
            <person name="Rensing S.A."/>
        </authorList>
    </citation>
    <scope>NUCLEOTIDE SEQUENCE [LARGE SCALE GENOMIC DNA]</scope>
    <source>
        <strain evidence="4 5">S276</strain>
    </source>
</reference>
<gene>
    <name evidence="4" type="ORF">CBR_g46255</name>
</gene>